<dbReference type="AlphaFoldDB" id="A0AAV7IF79"/>
<dbReference type="Proteomes" id="UP000826195">
    <property type="component" value="Unassembled WGS sequence"/>
</dbReference>
<dbReference type="EMBL" id="JAHXZJ010001864">
    <property type="protein sequence ID" value="KAH0549069.1"/>
    <property type="molecule type" value="Genomic_DNA"/>
</dbReference>
<name>A0AAV7IF79_COTGL</name>
<gene>
    <name evidence="1" type="ORF">KQX54_005706</name>
</gene>
<comment type="caution">
    <text evidence="1">The sequence shown here is derived from an EMBL/GenBank/DDBJ whole genome shotgun (WGS) entry which is preliminary data.</text>
</comment>
<evidence type="ECO:0000313" key="2">
    <source>
        <dbReference type="Proteomes" id="UP000826195"/>
    </source>
</evidence>
<protein>
    <submittedName>
        <fullName evidence="1">Uncharacterized protein</fullName>
    </submittedName>
</protein>
<keyword evidence="2" id="KW-1185">Reference proteome</keyword>
<proteinExistence type="predicted"/>
<organism evidence="1 2">
    <name type="scientific">Cotesia glomerata</name>
    <name type="common">Lepidopteran parasitic wasp</name>
    <name type="synonym">Apanteles glomeratus</name>
    <dbReference type="NCBI Taxonomy" id="32391"/>
    <lineage>
        <taxon>Eukaryota</taxon>
        <taxon>Metazoa</taxon>
        <taxon>Ecdysozoa</taxon>
        <taxon>Arthropoda</taxon>
        <taxon>Hexapoda</taxon>
        <taxon>Insecta</taxon>
        <taxon>Pterygota</taxon>
        <taxon>Neoptera</taxon>
        <taxon>Endopterygota</taxon>
        <taxon>Hymenoptera</taxon>
        <taxon>Apocrita</taxon>
        <taxon>Ichneumonoidea</taxon>
        <taxon>Braconidae</taxon>
        <taxon>Microgastrinae</taxon>
        <taxon>Cotesia</taxon>
    </lineage>
</organism>
<sequence>MKLGIRRFQKRFNGKETITRGEPPLYLKENHQNEERTKGILISRSISELASNFQQSAPLRNQELHKYHQSQSNFNWLRYTLDFEANETVSPELRSAKCCF</sequence>
<accession>A0AAV7IF79</accession>
<evidence type="ECO:0000313" key="1">
    <source>
        <dbReference type="EMBL" id="KAH0549069.1"/>
    </source>
</evidence>
<reference evidence="1 2" key="1">
    <citation type="journal article" date="2021" name="J. Hered.">
        <title>A chromosome-level genome assembly of the parasitoid wasp, Cotesia glomerata (Hymenoptera: Braconidae).</title>
        <authorList>
            <person name="Pinto B.J."/>
            <person name="Weis J.J."/>
            <person name="Gamble T."/>
            <person name="Ode P.J."/>
            <person name="Paul R."/>
            <person name="Zaspel J.M."/>
        </authorList>
    </citation>
    <scope>NUCLEOTIDE SEQUENCE [LARGE SCALE GENOMIC DNA]</scope>
    <source>
        <strain evidence="1">CgM1</strain>
    </source>
</reference>